<name>A0ABR2VSU0_9FUNG</name>
<dbReference type="Proteomes" id="UP001479436">
    <property type="component" value="Unassembled WGS sequence"/>
</dbReference>
<proteinExistence type="predicted"/>
<evidence type="ECO:0000313" key="2">
    <source>
        <dbReference type="EMBL" id="KAK9700665.1"/>
    </source>
</evidence>
<accession>A0ABR2VSU0</accession>
<dbReference type="EMBL" id="JASJQH010007885">
    <property type="protein sequence ID" value="KAK9700665.1"/>
    <property type="molecule type" value="Genomic_DNA"/>
</dbReference>
<feature type="region of interest" description="Disordered" evidence="1">
    <location>
        <begin position="246"/>
        <end position="267"/>
    </location>
</feature>
<evidence type="ECO:0008006" key="4">
    <source>
        <dbReference type="Google" id="ProtNLM"/>
    </source>
</evidence>
<gene>
    <name evidence="2" type="ORF">K7432_012087</name>
</gene>
<sequence>MRRTDFYDELGALFAKLPSCTEDLECLLKSFLCILQNNEDIVSIGNTLHNVCYSFIELAYFEEHKDIIVEILINLGIQTRSEKELNVIYTVLYFVYQAHPNCCNKDSKRNLLKKLKSETVEEQVYGTQLPGLLLLKEMCCDSNFISSDLVLFDDCFLDSLLDLVGYTDHFVSDAAVDLLLCLVQQFDKGCGDNLAIEAMSRRLRVNPAFSEIIVLTSAAPHKGGHSRNSEICQLLDRLKSLESASKQTPSMSAIHSQSITKTKSVLA</sequence>
<protein>
    <recommendedName>
        <fullName evidence="4">SPIN90/Ldb17 leucine-rich domain-containing protein</fullName>
    </recommendedName>
</protein>
<comment type="caution">
    <text evidence="2">The sequence shown here is derived from an EMBL/GenBank/DDBJ whole genome shotgun (WGS) entry which is preliminary data.</text>
</comment>
<evidence type="ECO:0000313" key="3">
    <source>
        <dbReference type="Proteomes" id="UP001479436"/>
    </source>
</evidence>
<organism evidence="2 3">
    <name type="scientific">Basidiobolus ranarum</name>
    <dbReference type="NCBI Taxonomy" id="34480"/>
    <lineage>
        <taxon>Eukaryota</taxon>
        <taxon>Fungi</taxon>
        <taxon>Fungi incertae sedis</taxon>
        <taxon>Zoopagomycota</taxon>
        <taxon>Entomophthoromycotina</taxon>
        <taxon>Basidiobolomycetes</taxon>
        <taxon>Basidiobolales</taxon>
        <taxon>Basidiobolaceae</taxon>
        <taxon>Basidiobolus</taxon>
    </lineage>
</organism>
<reference evidence="2 3" key="1">
    <citation type="submission" date="2023-04" db="EMBL/GenBank/DDBJ databases">
        <title>Genome of Basidiobolus ranarum AG-B5.</title>
        <authorList>
            <person name="Stajich J.E."/>
            <person name="Carter-House D."/>
            <person name="Gryganskyi A."/>
        </authorList>
    </citation>
    <scope>NUCLEOTIDE SEQUENCE [LARGE SCALE GENOMIC DNA]</scope>
    <source>
        <strain evidence="2 3">AG-B5</strain>
    </source>
</reference>
<evidence type="ECO:0000256" key="1">
    <source>
        <dbReference type="SAM" id="MobiDB-lite"/>
    </source>
</evidence>
<keyword evidence="3" id="KW-1185">Reference proteome</keyword>